<dbReference type="RefSeq" id="WP_013995902.1">
    <property type="nucleotide sequence ID" value="NC_015844.1"/>
</dbReference>
<accession>G0L6X3</accession>
<dbReference type="AlphaFoldDB" id="G0L6X3"/>
<dbReference type="STRING" id="63186.ZOBELLIA_4580"/>
<name>G0L6X3_ZOBGA</name>
<dbReference type="KEGG" id="zga:ZOBELLIA_4580"/>
<proteinExistence type="predicted"/>
<sequence length="87" mass="10554">MNITYHIGKLSDHIYSNDKRGMIDKHLKAIEHKYIEGEFKIDSSDRYVFNKLISKMRKFNKGTWQKENLEYKILYYSLCYLLNQKTI</sequence>
<protein>
    <submittedName>
        <fullName evidence="1">Uncharacterized protein</fullName>
    </submittedName>
</protein>
<gene>
    <name evidence="1" type="ordered locus">zobellia_4580</name>
</gene>
<reference evidence="1 2" key="2">
    <citation type="journal article" date="2012" name="Environ. Microbiol.">
        <title>Characterization of the first alginolytic operons in a marine bacterium: from their emergence in marine Flavobacteriia to their independent transfers to marine Proteobacteria and human gut Bacteroides.</title>
        <authorList>
            <person name="Thomas F."/>
            <person name="Barbeyron T."/>
            <person name="Tonon T."/>
            <person name="Genicot S."/>
            <person name="Czjzek M."/>
            <person name="Michel G."/>
        </authorList>
    </citation>
    <scope>NUCLEOTIDE SEQUENCE [LARGE SCALE GENOMIC DNA]</scope>
    <source>
        <strain evidence="2">DSM 12802 / CCUG 47099 / CIP 106680 / NCIMB 13871 / Dsij</strain>
    </source>
</reference>
<dbReference type="HOGENOM" id="CLU_2482645_0_0_10"/>
<dbReference type="Proteomes" id="UP000008898">
    <property type="component" value="Chromosome"/>
</dbReference>
<reference evidence="2" key="1">
    <citation type="submission" date="2009-07" db="EMBL/GenBank/DDBJ databases">
        <title>Complete genome sequence of Zobellia galactanivorans Dsij.</title>
        <authorList>
            <consortium name="Genoscope - CEA"/>
        </authorList>
    </citation>
    <scope>NUCLEOTIDE SEQUENCE [LARGE SCALE GENOMIC DNA]</scope>
    <source>
        <strain evidence="2">DSM 12802 / CCUG 47099 / CIP 106680 / NCIMB 13871 / Dsij</strain>
    </source>
</reference>
<evidence type="ECO:0000313" key="2">
    <source>
        <dbReference type="Proteomes" id="UP000008898"/>
    </source>
</evidence>
<evidence type="ECO:0000313" key="1">
    <source>
        <dbReference type="EMBL" id="CAZ98715.1"/>
    </source>
</evidence>
<organism evidence="1 2">
    <name type="scientific">Zobellia galactanivorans (strain DSM 12802 / CCUG 47099 / CIP 106680 / NCIMB 13871 / Dsij)</name>
    <dbReference type="NCBI Taxonomy" id="63186"/>
    <lineage>
        <taxon>Bacteria</taxon>
        <taxon>Pseudomonadati</taxon>
        <taxon>Bacteroidota</taxon>
        <taxon>Flavobacteriia</taxon>
        <taxon>Flavobacteriales</taxon>
        <taxon>Flavobacteriaceae</taxon>
        <taxon>Zobellia</taxon>
    </lineage>
</organism>
<dbReference type="EMBL" id="FP476056">
    <property type="protein sequence ID" value="CAZ98715.1"/>
    <property type="molecule type" value="Genomic_DNA"/>
</dbReference>
<keyword evidence="2" id="KW-1185">Reference proteome</keyword>